<evidence type="ECO:0000313" key="3">
    <source>
        <dbReference type="Proteomes" id="UP000207598"/>
    </source>
</evidence>
<dbReference type="Proteomes" id="UP000207598">
    <property type="component" value="Unassembled WGS sequence"/>
</dbReference>
<keyword evidence="3" id="KW-1185">Reference proteome</keyword>
<protein>
    <submittedName>
        <fullName evidence="2">MAC/Perforin domain protein</fullName>
    </submittedName>
</protein>
<name>A0A238K3Z0_9RHOB</name>
<dbReference type="EMBL" id="FXYF01000003">
    <property type="protein sequence ID" value="SMX37473.1"/>
    <property type="molecule type" value="Genomic_DNA"/>
</dbReference>
<evidence type="ECO:0000313" key="2">
    <source>
        <dbReference type="EMBL" id="SMX37473.1"/>
    </source>
</evidence>
<evidence type="ECO:0000259" key="1">
    <source>
        <dbReference type="Pfam" id="PF01823"/>
    </source>
</evidence>
<dbReference type="InterPro" id="IPR020864">
    <property type="entry name" value="MACPF"/>
</dbReference>
<reference evidence="2 3" key="1">
    <citation type="submission" date="2017-05" db="EMBL/GenBank/DDBJ databases">
        <authorList>
            <person name="Song R."/>
            <person name="Chenine A.L."/>
            <person name="Ruprecht R.M."/>
        </authorList>
    </citation>
    <scope>NUCLEOTIDE SEQUENCE [LARGE SCALE GENOMIC DNA]</scope>
    <source>
        <strain evidence="2 3">CECT 8898</strain>
    </source>
</reference>
<proteinExistence type="predicted"/>
<dbReference type="AlphaFoldDB" id="A0A238K3Z0"/>
<dbReference type="Pfam" id="PF01823">
    <property type="entry name" value="MACPF"/>
    <property type="match status" value="1"/>
</dbReference>
<accession>A0A238K3Z0</accession>
<dbReference type="RefSeq" id="WP_094020040.1">
    <property type="nucleotide sequence ID" value="NZ_FXYF01000003.1"/>
</dbReference>
<sequence>MTYCDSANSITRAPQTTKPAFASLLFVFGVMLWCIASPVLAQDLTGVWRDERAPRHDKEEPKFAEVPFADGRPHGTFVSLPYFEMVQVVENGETKHFLNSDVGAVFASVTPAADAEDTYDVTDLRDGSKGTPLAKLLYGTELCGADPCFELKVDPAAGGLFPIEAGKPARYRPQESYDPDKVRERPQTWGDNFTMISDNFQEVLKCFTLSELNPINLQETSGCGDKIFVEPDIDTYAFEIRNKVAIPFGWTYRPVGAAIANEKLRTIESGRDLEQATKLDIGVKASANVFGFSASVDVDKVTSRYLEERSDKQTVRFEAQYTERKFSLVLNRQFAKMSDPFVSDVNDLFLALQEGEDAATFEQRLELFFDTWGTHYSNAITYGARGFRRYSLDESQIVTTRKKGLNLAIGLCAGYKGSLVQAKMCSNVKDDSETSNKVSELNKLMTVEAECYGGDGCNEGIPTGDPSKPIFADLRPVSDLIAPPFFSDLFKADPEVFVALRNRIGEEVHKRAFAKHDGLDTPFIKFVEFSETQSSPSKGPYLLCGDKAISSGSPNATTTPAGCCTSGIPVVGYLKTPVADDPELPTTYAEPWTTMPAVPIPLTDKDGTLTAGAAQFISQVFVEYQPSQPGDTGLGGTLLNVILGGLRKVEVPDLNKACIDLLGNGATVSSPGPDVLCSISSGSKQLDMRKVCEEQFGQGRFAKFNELKKTYLCAFEGTSTADPQAYCRYKYGPNAFAAPKYVTQSGGPGISLGGVFEGWECRPGFVAVDKQDICAVQFGLSYEPAGDTGGSERIPKCKGILASVREAEPVPNAEIRTYPDVQPFAPVDLNPVDVVIPMAWSGEDAMICQGVSLDLVFGLKGTNVSDLLAGD</sequence>
<dbReference type="OrthoDB" id="7423118at2"/>
<feature type="domain" description="MACPF" evidence="1">
    <location>
        <begin position="292"/>
        <end position="458"/>
    </location>
</feature>
<gene>
    <name evidence="2" type="ORF">MAA8898_01156</name>
</gene>
<organism evidence="2 3">
    <name type="scientific">Maliponia aquimaris</name>
    <dbReference type="NCBI Taxonomy" id="1673631"/>
    <lineage>
        <taxon>Bacteria</taxon>
        <taxon>Pseudomonadati</taxon>
        <taxon>Pseudomonadota</taxon>
        <taxon>Alphaproteobacteria</taxon>
        <taxon>Rhodobacterales</taxon>
        <taxon>Paracoccaceae</taxon>
        <taxon>Maliponia</taxon>
    </lineage>
</organism>